<dbReference type="OrthoDB" id="9802815at2"/>
<evidence type="ECO:0000259" key="2">
    <source>
        <dbReference type="Pfam" id="PF02911"/>
    </source>
</evidence>
<dbReference type="GO" id="GO:0004479">
    <property type="term" value="F:methionyl-tRNA formyltransferase activity"/>
    <property type="evidence" value="ECO:0007669"/>
    <property type="project" value="TreeGrafter"/>
</dbReference>
<organism evidence="3 4">
    <name type="scientific">Halanaerobium saccharolyticum</name>
    <dbReference type="NCBI Taxonomy" id="43595"/>
    <lineage>
        <taxon>Bacteria</taxon>
        <taxon>Bacillati</taxon>
        <taxon>Bacillota</taxon>
        <taxon>Clostridia</taxon>
        <taxon>Halanaerobiales</taxon>
        <taxon>Halanaerobiaceae</taxon>
        <taxon>Halanaerobium</taxon>
    </lineage>
</organism>
<dbReference type="CDD" id="cd08702">
    <property type="entry name" value="Arna_FMT_C"/>
    <property type="match status" value="1"/>
</dbReference>
<feature type="domain" description="Formyl transferase C-terminal" evidence="2">
    <location>
        <begin position="200"/>
        <end position="288"/>
    </location>
</feature>
<dbReference type="PANTHER" id="PTHR11138:SF5">
    <property type="entry name" value="METHIONYL-TRNA FORMYLTRANSFERASE, MITOCHONDRIAL"/>
    <property type="match status" value="1"/>
</dbReference>
<dbReference type="EMBL" id="QAXS01000056">
    <property type="protein sequence ID" value="PTV93029.1"/>
    <property type="molecule type" value="Genomic_DNA"/>
</dbReference>
<dbReference type="Gene3D" id="3.40.50.12230">
    <property type="match status" value="1"/>
</dbReference>
<reference evidence="3 4" key="1">
    <citation type="submission" date="2018-04" db="EMBL/GenBank/DDBJ databases">
        <title>Subsurface microbial communities from deep shales in Ohio and West Virginia, USA.</title>
        <authorList>
            <person name="Wrighton K."/>
        </authorList>
    </citation>
    <scope>NUCLEOTIDE SEQUENCE [LARGE SCALE GENOMIC DNA]</scope>
    <source>
        <strain evidence="3 4">WC1</strain>
    </source>
</reference>
<dbReference type="PANTHER" id="PTHR11138">
    <property type="entry name" value="METHIONYL-TRNA FORMYLTRANSFERASE"/>
    <property type="match status" value="1"/>
</dbReference>
<dbReference type="AlphaFoldDB" id="A0A2T5RFG0"/>
<dbReference type="Pfam" id="PF00551">
    <property type="entry name" value="Formyl_trans_N"/>
    <property type="match status" value="1"/>
</dbReference>
<comment type="caution">
    <text evidence="3">The sequence shown here is derived from an EMBL/GenBank/DDBJ whole genome shotgun (WGS) entry which is preliminary data.</text>
</comment>
<dbReference type="SUPFAM" id="SSF53328">
    <property type="entry name" value="Formyltransferase"/>
    <property type="match status" value="1"/>
</dbReference>
<dbReference type="SUPFAM" id="SSF50486">
    <property type="entry name" value="FMT C-terminal domain-like"/>
    <property type="match status" value="1"/>
</dbReference>
<dbReference type="InterPro" id="IPR002376">
    <property type="entry name" value="Formyl_transf_N"/>
</dbReference>
<sequence length="295" mass="33800">MRILFFGGHKLGGITLKYLINQNKEIIAAVMSDTNKKWYQGLEKVADEYNIDLFKVENINSDEFVSKVRNDLKPDLIISVNFDQIFKKKMLNIPDKGCINIHASLLPKYRGRAPLNWAIIKGEEKTGVTVHFINEGIDTGEIILQEEIEITKDDYISDVLEMVKEKYPLMINKAINLIEKGNYETVKQNKEEGSYYGKRNPEDGLINWENSAEKIFNLIRAVSHPYPGAFTYLDESKILIWKAQVIKAENKSHKTGKVIEFRDNSFLVQCGSNQLLITDFKSETKLKTGDIFNGK</sequence>
<dbReference type="GO" id="GO:0005829">
    <property type="term" value="C:cytosol"/>
    <property type="evidence" value="ECO:0007669"/>
    <property type="project" value="TreeGrafter"/>
</dbReference>
<evidence type="ECO:0000313" key="3">
    <source>
        <dbReference type="EMBL" id="PTV93029.1"/>
    </source>
</evidence>
<gene>
    <name evidence="3" type="ORF">C8C76_15610</name>
</gene>
<dbReference type="Pfam" id="PF02911">
    <property type="entry name" value="Formyl_trans_C"/>
    <property type="match status" value="1"/>
</dbReference>
<proteinExistence type="predicted"/>
<feature type="domain" description="Formyl transferase N-terminal" evidence="1">
    <location>
        <begin position="1"/>
        <end position="167"/>
    </location>
</feature>
<dbReference type="InterPro" id="IPR005793">
    <property type="entry name" value="Formyl_trans_C"/>
</dbReference>
<dbReference type="InterPro" id="IPR011034">
    <property type="entry name" value="Formyl_transferase-like_C_sf"/>
</dbReference>
<accession>A0A2T5RFG0</accession>
<name>A0A2T5RFG0_9FIRM</name>
<dbReference type="Proteomes" id="UP000244089">
    <property type="component" value="Unassembled WGS sequence"/>
</dbReference>
<dbReference type="RefSeq" id="WP_108142820.1">
    <property type="nucleotide sequence ID" value="NZ_QAXS01000056.1"/>
</dbReference>
<protein>
    <submittedName>
        <fullName evidence="3">Methionyl-tRNA formyltransferase</fullName>
    </submittedName>
</protein>
<evidence type="ECO:0000313" key="4">
    <source>
        <dbReference type="Proteomes" id="UP000244089"/>
    </source>
</evidence>
<dbReference type="InterPro" id="IPR036477">
    <property type="entry name" value="Formyl_transf_N_sf"/>
</dbReference>
<keyword evidence="3" id="KW-0808">Transferase</keyword>
<evidence type="ECO:0000259" key="1">
    <source>
        <dbReference type="Pfam" id="PF00551"/>
    </source>
</evidence>